<feature type="transmembrane region" description="Helical" evidence="1">
    <location>
        <begin position="6"/>
        <end position="36"/>
    </location>
</feature>
<sequence length="248" mass="28814">MFLRALLILMVVGSVSIGLTMYFGNDVLVALGLILIQLKVVAKKLVAVELPSILTWLKTETSTFFRIELLKKWTMTTALPLLVGNALLRRIDAFISRYRVAIRQQYDALLDWYNALEWYEKIVATLIAVFAALGLSVSSLGLWLILFSVKLPFWLVAAFSSAAQMTWVTLRKMAFKAVAFFQLGWLWRFIERRLPDAYLERKRRINFRVARMVVRRRRLTVRQLAERKDSLSLRWEVIRAGWQKPDSD</sequence>
<gene>
    <name evidence="2" type="ORF">BOA8489_02596</name>
</gene>
<proteinExistence type="predicted"/>
<dbReference type="Proteomes" id="UP000201838">
    <property type="component" value="Unassembled WGS sequence"/>
</dbReference>
<feature type="transmembrane region" description="Helical" evidence="1">
    <location>
        <begin position="151"/>
        <end position="170"/>
    </location>
</feature>
<dbReference type="EMBL" id="FXXQ01000008">
    <property type="protein sequence ID" value="SMX24471.1"/>
    <property type="molecule type" value="Genomic_DNA"/>
</dbReference>
<accession>A0A238J2C4</accession>
<keyword evidence="1" id="KW-1133">Transmembrane helix</keyword>
<feature type="transmembrane region" description="Helical" evidence="1">
    <location>
        <begin position="122"/>
        <end position="145"/>
    </location>
</feature>
<evidence type="ECO:0000256" key="1">
    <source>
        <dbReference type="SAM" id="Phobius"/>
    </source>
</evidence>
<evidence type="ECO:0000313" key="2">
    <source>
        <dbReference type="EMBL" id="SMX24471.1"/>
    </source>
</evidence>
<name>A0A238J2C4_9RHOB</name>
<keyword evidence="1" id="KW-0472">Membrane</keyword>
<evidence type="ECO:0000313" key="3">
    <source>
        <dbReference type="Proteomes" id="UP000201838"/>
    </source>
</evidence>
<dbReference type="AlphaFoldDB" id="A0A238J2C4"/>
<protein>
    <submittedName>
        <fullName evidence="2">Uncharacterized protein</fullName>
    </submittedName>
</protein>
<keyword evidence="3" id="KW-1185">Reference proteome</keyword>
<organism evidence="2 3">
    <name type="scientific">Boseongicola aestuarii</name>
    <dbReference type="NCBI Taxonomy" id="1470561"/>
    <lineage>
        <taxon>Bacteria</taxon>
        <taxon>Pseudomonadati</taxon>
        <taxon>Pseudomonadota</taxon>
        <taxon>Alphaproteobacteria</taxon>
        <taxon>Rhodobacterales</taxon>
        <taxon>Paracoccaceae</taxon>
        <taxon>Boseongicola</taxon>
    </lineage>
</organism>
<reference evidence="2 3" key="1">
    <citation type="submission" date="2017-05" db="EMBL/GenBank/DDBJ databases">
        <authorList>
            <person name="Song R."/>
            <person name="Chenine A.L."/>
            <person name="Ruprecht R.M."/>
        </authorList>
    </citation>
    <scope>NUCLEOTIDE SEQUENCE [LARGE SCALE GENOMIC DNA]</scope>
    <source>
        <strain evidence="2 3">CECT 8489</strain>
    </source>
</reference>
<keyword evidence="1" id="KW-0812">Transmembrane</keyword>